<dbReference type="PANTHER" id="PTHR43356">
    <property type="entry name" value="PHOSPHATE ACETYLTRANSFERASE"/>
    <property type="match status" value="1"/>
</dbReference>
<dbReference type="InterPro" id="IPR012147">
    <property type="entry name" value="P_Ac_Bu_trans"/>
</dbReference>
<dbReference type="PIRSF" id="PIRSF000428">
    <property type="entry name" value="P_Ac_trans"/>
    <property type="match status" value="1"/>
</dbReference>
<sequence>MTSFKQVFEKIKSHPKKQISVAAAQDPTVLEAVTKAKELDIADYILVGDKKEIIKTAESNGLKLEENKIYNEPNDLNAIKKAVKLVSENRADILMKGMVHTDDFLRGVLDKKAGLRSGKLMSHVNVLESSALNRMLFVTDGAMNIAPDIDAKCSIILNAIYLANIFSINDPKVAVTTAVELANPKMPSTLDAAVLAKMSQRGQFSGKIIDGPFALDNAINPWAAAHKGIKGPVAGQADIIVVPSIEAGSMLAKAHVYLTNGSLAGVLVGARAPVVLTSRADTAQSKLNSIATAILMADMHRALTTKFGKVHY</sequence>
<dbReference type="KEGG" id="mew:MSWAN_1580"/>
<dbReference type="EC" id="2.3.1.19" evidence="5"/>
<evidence type="ECO:0000256" key="2">
    <source>
        <dbReference type="ARBA" id="ARBA00022679"/>
    </source>
</evidence>
<evidence type="ECO:0000259" key="4">
    <source>
        <dbReference type="Pfam" id="PF01515"/>
    </source>
</evidence>
<dbReference type="AlphaFoldDB" id="F6D276"/>
<dbReference type="Proteomes" id="UP000009231">
    <property type="component" value="Chromosome"/>
</dbReference>
<organism evidence="5 6">
    <name type="scientific">Methanobacterium paludis (strain DSM 25820 / JCM 18151 / SWAN1)</name>
    <dbReference type="NCBI Taxonomy" id="868131"/>
    <lineage>
        <taxon>Archaea</taxon>
        <taxon>Methanobacteriati</taxon>
        <taxon>Methanobacteriota</taxon>
        <taxon>Methanomada group</taxon>
        <taxon>Methanobacteria</taxon>
        <taxon>Methanobacteriales</taxon>
        <taxon>Methanobacteriaceae</taxon>
        <taxon>Methanobacterium</taxon>
    </lineage>
</organism>
<dbReference type="EMBL" id="CP002772">
    <property type="protein sequence ID" value="AEG18593.1"/>
    <property type="molecule type" value="Genomic_DNA"/>
</dbReference>
<dbReference type="Pfam" id="PF01515">
    <property type="entry name" value="PTA_PTB"/>
    <property type="match status" value="2"/>
</dbReference>
<dbReference type="GO" id="GO:0050182">
    <property type="term" value="F:phosphate butyryltransferase activity"/>
    <property type="evidence" value="ECO:0007669"/>
    <property type="project" value="UniProtKB-EC"/>
</dbReference>
<keyword evidence="3 5" id="KW-0012">Acyltransferase</keyword>
<protein>
    <submittedName>
        <fullName evidence="5">Phosphate butyryltransferase</fullName>
        <ecNumber evidence="5">2.3.1.19</ecNumber>
    </submittedName>
</protein>
<dbReference type="InterPro" id="IPR050500">
    <property type="entry name" value="Phos_Acetyltrans/Butyryltrans"/>
</dbReference>
<keyword evidence="6" id="KW-1185">Reference proteome</keyword>
<reference evidence="5 6" key="1">
    <citation type="journal article" date="2014" name="Int. J. Syst. Evol. Microbiol.">
        <title>Methanobacterium paludis sp. nov. and a novel strain of Methanobacterium lacus isolated from northern peatlands.</title>
        <authorList>
            <person name="Cadillo-Quiroz H."/>
            <person name="Brauer S.L."/>
            <person name="Goodson N."/>
            <person name="Yavitt J.B."/>
            <person name="Zinder S.H."/>
        </authorList>
    </citation>
    <scope>NUCLEOTIDE SEQUENCE [LARGE SCALE GENOMIC DNA]</scope>
    <source>
        <strain evidence="6">DSM 25820 / JCM 18151 / SWAN1</strain>
    </source>
</reference>
<accession>F6D276</accession>
<dbReference type="RefSeq" id="WP_013826092.1">
    <property type="nucleotide sequence ID" value="NC_015574.1"/>
</dbReference>
<evidence type="ECO:0000256" key="1">
    <source>
        <dbReference type="ARBA" id="ARBA00005656"/>
    </source>
</evidence>
<dbReference type="NCBIfam" id="NF006045">
    <property type="entry name" value="PRK08190.1"/>
    <property type="match status" value="1"/>
</dbReference>
<proteinExistence type="inferred from homology"/>
<dbReference type="eggNOG" id="arCOG00855">
    <property type="taxonomic scope" value="Archaea"/>
</dbReference>
<dbReference type="SUPFAM" id="SSF53659">
    <property type="entry name" value="Isocitrate/Isopropylmalate dehydrogenase-like"/>
    <property type="match status" value="1"/>
</dbReference>
<feature type="domain" description="Phosphate acetyl/butaryl transferase" evidence="4">
    <location>
        <begin position="5"/>
        <end position="73"/>
    </location>
</feature>
<evidence type="ECO:0000313" key="6">
    <source>
        <dbReference type="Proteomes" id="UP000009231"/>
    </source>
</evidence>
<keyword evidence="2 5" id="KW-0808">Transferase</keyword>
<dbReference type="PANTHER" id="PTHR43356:SF2">
    <property type="entry name" value="PHOSPHATE ACETYLTRANSFERASE"/>
    <property type="match status" value="1"/>
</dbReference>
<name>F6D276_METPW</name>
<evidence type="ECO:0000313" key="5">
    <source>
        <dbReference type="EMBL" id="AEG18593.1"/>
    </source>
</evidence>
<gene>
    <name evidence="5" type="ordered locus">MSWAN_1580</name>
</gene>
<dbReference type="Gene3D" id="3.40.718.10">
    <property type="entry name" value="Isopropylmalate Dehydrogenase"/>
    <property type="match status" value="1"/>
</dbReference>
<dbReference type="GeneID" id="10669089"/>
<feature type="domain" description="Phosphate acetyl/butaryl transferase" evidence="4">
    <location>
        <begin position="77"/>
        <end position="293"/>
    </location>
</feature>
<dbReference type="HOGENOM" id="CLU_056531_0_0_2"/>
<evidence type="ECO:0000256" key="3">
    <source>
        <dbReference type="ARBA" id="ARBA00023315"/>
    </source>
</evidence>
<dbReference type="InterPro" id="IPR002505">
    <property type="entry name" value="PTA_PTB"/>
</dbReference>
<comment type="similarity">
    <text evidence="1">Belongs to the phosphate acetyltransferase and butyryltransferase family.</text>
</comment>